<name>A0A6G0ZKL7_APHCR</name>
<reference evidence="3 4" key="1">
    <citation type="submission" date="2019-08" db="EMBL/GenBank/DDBJ databases">
        <title>Whole genome of Aphis craccivora.</title>
        <authorList>
            <person name="Voronova N.V."/>
            <person name="Shulinski R.S."/>
            <person name="Bandarenka Y.V."/>
            <person name="Zhorov D.G."/>
            <person name="Warner D."/>
        </authorList>
    </citation>
    <scope>NUCLEOTIDE SEQUENCE [LARGE SCALE GENOMIC DNA]</scope>
    <source>
        <strain evidence="3">180601</strain>
        <tissue evidence="3">Whole Body</tissue>
    </source>
</reference>
<keyword evidence="4" id="KW-1185">Reference proteome</keyword>
<evidence type="ECO:0000313" key="4">
    <source>
        <dbReference type="Proteomes" id="UP000478052"/>
    </source>
</evidence>
<dbReference type="InterPro" id="IPR040843">
    <property type="entry name" value="RAMA"/>
</dbReference>
<dbReference type="OrthoDB" id="167806at2759"/>
<dbReference type="AlphaFoldDB" id="A0A6G0ZKL7"/>
<dbReference type="Proteomes" id="UP000478052">
    <property type="component" value="Unassembled WGS sequence"/>
</dbReference>
<proteinExistence type="predicted"/>
<organism evidence="3 4">
    <name type="scientific">Aphis craccivora</name>
    <name type="common">Cowpea aphid</name>
    <dbReference type="NCBI Taxonomy" id="307492"/>
    <lineage>
        <taxon>Eukaryota</taxon>
        <taxon>Metazoa</taxon>
        <taxon>Ecdysozoa</taxon>
        <taxon>Arthropoda</taxon>
        <taxon>Hexapoda</taxon>
        <taxon>Insecta</taxon>
        <taxon>Pterygota</taxon>
        <taxon>Neoptera</taxon>
        <taxon>Paraneoptera</taxon>
        <taxon>Hemiptera</taxon>
        <taxon>Sternorrhyncha</taxon>
        <taxon>Aphidomorpha</taxon>
        <taxon>Aphidoidea</taxon>
        <taxon>Aphididae</taxon>
        <taxon>Aphidini</taxon>
        <taxon>Aphis</taxon>
        <taxon>Aphis</taxon>
    </lineage>
</organism>
<comment type="caution">
    <text evidence="3">The sequence shown here is derived from an EMBL/GenBank/DDBJ whole genome shotgun (WGS) entry which is preliminary data.</text>
</comment>
<dbReference type="EMBL" id="VUJU01000241">
    <property type="protein sequence ID" value="KAF0771877.1"/>
    <property type="molecule type" value="Genomic_DNA"/>
</dbReference>
<gene>
    <name evidence="3" type="ORF">FWK35_00009663</name>
</gene>
<evidence type="ECO:0000313" key="3">
    <source>
        <dbReference type="EMBL" id="KAF0771877.1"/>
    </source>
</evidence>
<accession>A0A6G0ZKL7</accession>
<evidence type="ECO:0000256" key="1">
    <source>
        <dbReference type="SAM" id="MobiDB-lite"/>
    </source>
</evidence>
<feature type="region of interest" description="Disordered" evidence="1">
    <location>
        <begin position="25"/>
        <end position="60"/>
    </location>
</feature>
<dbReference type="Pfam" id="PF18755">
    <property type="entry name" value="RAMA"/>
    <property type="match status" value="1"/>
</dbReference>
<feature type="domain" description="RAMA" evidence="2">
    <location>
        <begin position="47"/>
        <end position="156"/>
    </location>
</feature>
<evidence type="ECO:0000259" key="2">
    <source>
        <dbReference type="Pfam" id="PF18755"/>
    </source>
</evidence>
<protein>
    <submittedName>
        <fullName evidence="3">MPN domain-containing protein-like isoform X1</fullName>
    </submittedName>
</protein>
<sequence length="256" mass="28596">MKTVDSKQRLERQWRSKSVRGDAMVNGCEMNGTTVADSDATVGPSTSSAKSNKRRVRGTTSRTVTLQMLLEMNILEPGNSVLSLEYMGQRFMGDLLPDGKIRSVETLNEFASPSAWAYNCKSVINKIKKAGCGWSSIRYKGKKLDAYKHAYFRKRESSSIEHNIVPEWFCFVIEMKNIIYIILINTIETHVINLYLSGCPSATISSPSILALLEDIESDVTYAIQNEALPLTSPVESPVAKEPIKFSEIRSRSSNQ</sequence>